<dbReference type="PANTHER" id="PTHR46825:SF12">
    <property type="entry name" value="PENICILLIN-BINDING PROTEIN 4"/>
    <property type="match status" value="1"/>
</dbReference>
<dbReference type="STRING" id="1189621.A3SI_18714"/>
<dbReference type="InterPro" id="IPR001466">
    <property type="entry name" value="Beta-lactam-related"/>
</dbReference>
<organism evidence="2 3">
    <name type="scientific">Nitritalea halalkaliphila LW7</name>
    <dbReference type="NCBI Taxonomy" id="1189621"/>
    <lineage>
        <taxon>Bacteria</taxon>
        <taxon>Pseudomonadati</taxon>
        <taxon>Bacteroidota</taxon>
        <taxon>Cytophagia</taxon>
        <taxon>Cytophagales</taxon>
        <taxon>Cyclobacteriaceae</taxon>
        <taxon>Nitritalea</taxon>
    </lineage>
</organism>
<evidence type="ECO:0000313" key="2">
    <source>
        <dbReference type="EMBL" id="EIM73040.1"/>
    </source>
</evidence>
<dbReference type="PATRIC" id="fig|1189621.3.peg.3883"/>
<comment type="caution">
    <text evidence="2">The sequence shown here is derived from an EMBL/GenBank/DDBJ whole genome shotgun (WGS) entry which is preliminary data.</text>
</comment>
<gene>
    <name evidence="2" type="ORF">A3SI_18714</name>
</gene>
<reference evidence="2 3" key="1">
    <citation type="submission" date="2012-05" db="EMBL/GenBank/DDBJ databases">
        <title>Genome sequence of Nitritalea halalkaliphila LW7.</title>
        <authorList>
            <person name="Jangir P.K."/>
            <person name="Singh A."/>
            <person name="Shivaji S."/>
            <person name="Sharma R."/>
        </authorList>
    </citation>
    <scope>NUCLEOTIDE SEQUENCE [LARGE SCALE GENOMIC DNA]</scope>
    <source>
        <strain evidence="2 3">LW7</strain>
    </source>
</reference>
<dbReference type="Pfam" id="PF00144">
    <property type="entry name" value="Beta-lactamase"/>
    <property type="match status" value="1"/>
</dbReference>
<evidence type="ECO:0000313" key="3">
    <source>
        <dbReference type="Proteomes" id="UP000005551"/>
    </source>
</evidence>
<feature type="domain" description="Beta-lactamase-related" evidence="1">
    <location>
        <begin position="68"/>
        <end position="383"/>
    </location>
</feature>
<dbReference type="InterPro" id="IPR050491">
    <property type="entry name" value="AmpC-like"/>
</dbReference>
<dbReference type="EMBL" id="AJYA01000068">
    <property type="protein sequence ID" value="EIM73040.1"/>
    <property type="molecule type" value="Genomic_DNA"/>
</dbReference>
<dbReference type="PANTHER" id="PTHR46825">
    <property type="entry name" value="D-ALANYL-D-ALANINE-CARBOXYPEPTIDASE/ENDOPEPTIDASE AMPH"/>
    <property type="match status" value="1"/>
</dbReference>
<dbReference type="AlphaFoldDB" id="I5BTY8"/>
<protein>
    <submittedName>
        <fullName evidence="2">Non-ribosomal peptide synthetase</fullName>
    </submittedName>
</protein>
<dbReference type="Gene3D" id="3.40.710.10">
    <property type="entry name" value="DD-peptidase/beta-lactamase superfamily"/>
    <property type="match status" value="1"/>
</dbReference>
<evidence type="ECO:0000259" key="1">
    <source>
        <dbReference type="Pfam" id="PF00144"/>
    </source>
</evidence>
<accession>I5BTY8</accession>
<name>I5BTY8_9BACT</name>
<dbReference type="SUPFAM" id="SSF56601">
    <property type="entry name" value="beta-lactamase/transpeptidase-like"/>
    <property type="match status" value="1"/>
</dbReference>
<sequence>MAFAPWAKTISHFLTYLMMRQHLLLPFLFLLLGMACQKKELPDIHAIENGLLLDQQPEGSPVQTFSLAERMEHYQVPGLSIAVVEKGKLKWAKGYGIAHTGTGQAVDTETLFQAGSISKPVAALAVLKLVQEGLLDLDVDVNQYLKEWQVPENAFTAKEKVTLRGLLSHTAGVNVHGFPGYKQTDPFPSLVEVLNGSGNTPPIEVDKLPGSGWRYSGGGYTIFEKVVEEVTGRAFERYMEEEILLPLGMRNSSYEQPIGGRWQKNSSAAYDRQGEILEGFWHNYPEKAAAGLWTTPTELAKYCIAIQEIRGGKEDGLLRPELVEQMLTEQDGSWGLGPALEQREGRLLFKHGGKNAGFTNQLIAFADEGNAVIVMTNADRGNGLIRELLHAVSAYYGWGISSPKLVAPESAD</sequence>
<proteinExistence type="predicted"/>
<dbReference type="InterPro" id="IPR012338">
    <property type="entry name" value="Beta-lactam/transpept-like"/>
</dbReference>
<keyword evidence="3" id="KW-1185">Reference proteome</keyword>
<dbReference type="Proteomes" id="UP000005551">
    <property type="component" value="Unassembled WGS sequence"/>
</dbReference>